<dbReference type="EnsemblProtists" id="PYU1_T005284">
    <property type="protein sequence ID" value="PYU1_T005284"/>
    <property type="gene ID" value="PYU1_G005273"/>
</dbReference>
<feature type="compositionally biased region" description="Acidic residues" evidence="1">
    <location>
        <begin position="35"/>
        <end position="61"/>
    </location>
</feature>
<dbReference type="VEuPathDB" id="FungiDB:PYU1_G005273"/>
<feature type="compositionally biased region" description="Acidic residues" evidence="1">
    <location>
        <begin position="13"/>
        <end position="26"/>
    </location>
</feature>
<evidence type="ECO:0000256" key="1">
    <source>
        <dbReference type="SAM" id="MobiDB-lite"/>
    </source>
</evidence>
<feature type="region of interest" description="Disordered" evidence="1">
    <location>
        <begin position="359"/>
        <end position="410"/>
    </location>
</feature>
<dbReference type="eggNOG" id="ENOG502T0JF">
    <property type="taxonomic scope" value="Eukaryota"/>
</dbReference>
<organism evidence="2 3">
    <name type="scientific">Globisporangium ultimum (strain ATCC 200006 / CBS 805.95 / DAOM BR144)</name>
    <name type="common">Pythium ultimum</name>
    <dbReference type="NCBI Taxonomy" id="431595"/>
    <lineage>
        <taxon>Eukaryota</taxon>
        <taxon>Sar</taxon>
        <taxon>Stramenopiles</taxon>
        <taxon>Oomycota</taxon>
        <taxon>Peronosporomycetes</taxon>
        <taxon>Pythiales</taxon>
        <taxon>Pythiaceae</taxon>
        <taxon>Globisporangium</taxon>
    </lineage>
</organism>
<feature type="compositionally biased region" description="Polar residues" evidence="1">
    <location>
        <begin position="240"/>
        <end position="249"/>
    </location>
</feature>
<dbReference type="AlphaFoldDB" id="K3WJZ2"/>
<dbReference type="Proteomes" id="UP000019132">
    <property type="component" value="Unassembled WGS sequence"/>
</dbReference>
<keyword evidence="3" id="KW-1185">Reference proteome</keyword>
<dbReference type="HOGENOM" id="CLU_050000_0_0_1"/>
<evidence type="ECO:0000313" key="3">
    <source>
        <dbReference type="Proteomes" id="UP000019132"/>
    </source>
</evidence>
<feature type="compositionally biased region" description="Basic and acidic residues" evidence="1">
    <location>
        <begin position="62"/>
        <end position="76"/>
    </location>
</feature>
<feature type="compositionally biased region" description="Basic and acidic residues" evidence="1">
    <location>
        <begin position="172"/>
        <end position="190"/>
    </location>
</feature>
<proteinExistence type="predicted"/>
<feature type="compositionally biased region" description="Basic and acidic residues" evidence="1">
    <location>
        <begin position="254"/>
        <end position="267"/>
    </location>
</feature>
<evidence type="ECO:0000313" key="2">
    <source>
        <dbReference type="EnsemblProtists" id="PYU1_T005284"/>
    </source>
</evidence>
<feature type="compositionally biased region" description="Basic and acidic residues" evidence="1">
    <location>
        <begin position="117"/>
        <end position="130"/>
    </location>
</feature>
<dbReference type="EMBL" id="GL376633">
    <property type="status" value="NOT_ANNOTATED_CDS"/>
    <property type="molecule type" value="Genomic_DNA"/>
</dbReference>
<reference evidence="3" key="2">
    <citation type="submission" date="2010-04" db="EMBL/GenBank/DDBJ databases">
        <authorList>
            <person name="Buell R."/>
            <person name="Hamilton J."/>
            <person name="Hostetler J."/>
        </authorList>
    </citation>
    <scope>NUCLEOTIDE SEQUENCE [LARGE SCALE GENOMIC DNA]</scope>
    <source>
        <strain evidence="3">DAOM:BR144</strain>
    </source>
</reference>
<dbReference type="InParanoid" id="K3WJZ2"/>
<feature type="region of interest" description="Disordered" evidence="1">
    <location>
        <begin position="99"/>
        <end position="148"/>
    </location>
</feature>
<reference evidence="2" key="3">
    <citation type="submission" date="2015-02" db="UniProtKB">
        <authorList>
            <consortium name="EnsemblProtists"/>
        </authorList>
    </citation>
    <scope>IDENTIFICATION</scope>
    <source>
        <strain evidence="2">DAOM BR144</strain>
    </source>
</reference>
<feature type="compositionally biased region" description="Polar residues" evidence="1">
    <location>
        <begin position="133"/>
        <end position="144"/>
    </location>
</feature>
<name>K3WJZ2_GLOUD</name>
<sequence>MARRNARQSAIDAVEEESDASDEESDGSSGSSGNESEEVDVSSSYDDDEDDDEEDEEEGTNDELKHASVRADIEEMQRMVSEMDKIKQRLQFRLEHAKQVKTEEEAWQKRQQFAAERQQEQQQEEKERAARIKQQQLQETQETASVADATGAPLSVAASSFADIGVQTEFSRELSHVERSQLASRMRDSQPSRPPAVTSEKTNAVESAKHASTIPAQGQSARLSLFDLGKSYGMKESRRSPTQRTSQHQPPSPIHDESHPTGSHDGDMPAVLSEASESDTFFIRRDSNRTSGRVNPADHHIDGFEEQQEISSSMADSFVRSDNLGSPVSAHSLQGRSSRVFQTLRNSILSSIDEADIRSSADTSHKPYYPHECSHAGSNTSVRASFNGEKATRTDGQREREAIQSLLFGR</sequence>
<accession>K3WJZ2</accession>
<feature type="region of interest" description="Disordered" evidence="1">
    <location>
        <begin position="172"/>
        <end position="300"/>
    </location>
</feature>
<reference evidence="3" key="1">
    <citation type="journal article" date="2010" name="Genome Biol.">
        <title>Genome sequence of the necrotrophic plant pathogen Pythium ultimum reveals original pathogenicity mechanisms and effector repertoire.</title>
        <authorList>
            <person name="Levesque C.A."/>
            <person name="Brouwer H."/>
            <person name="Cano L."/>
            <person name="Hamilton J.P."/>
            <person name="Holt C."/>
            <person name="Huitema E."/>
            <person name="Raffaele S."/>
            <person name="Robideau G.P."/>
            <person name="Thines M."/>
            <person name="Win J."/>
            <person name="Zerillo M.M."/>
            <person name="Beakes G.W."/>
            <person name="Boore J.L."/>
            <person name="Busam D."/>
            <person name="Dumas B."/>
            <person name="Ferriera S."/>
            <person name="Fuerstenberg S.I."/>
            <person name="Gachon C.M."/>
            <person name="Gaulin E."/>
            <person name="Govers F."/>
            <person name="Grenville-Briggs L."/>
            <person name="Horner N."/>
            <person name="Hostetler J."/>
            <person name="Jiang R.H."/>
            <person name="Johnson J."/>
            <person name="Krajaejun T."/>
            <person name="Lin H."/>
            <person name="Meijer H.J."/>
            <person name="Moore B."/>
            <person name="Morris P."/>
            <person name="Phuntmart V."/>
            <person name="Puiu D."/>
            <person name="Shetty J."/>
            <person name="Stajich J.E."/>
            <person name="Tripathy S."/>
            <person name="Wawra S."/>
            <person name="van West P."/>
            <person name="Whitty B.R."/>
            <person name="Coutinho P.M."/>
            <person name="Henrissat B."/>
            <person name="Martin F."/>
            <person name="Thomas P.D."/>
            <person name="Tyler B.M."/>
            <person name="De Vries R.P."/>
            <person name="Kamoun S."/>
            <person name="Yandell M."/>
            <person name="Tisserat N."/>
            <person name="Buell C.R."/>
        </authorList>
    </citation>
    <scope>NUCLEOTIDE SEQUENCE</scope>
    <source>
        <strain evidence="3">DAOM:BR144</strain>
    </source>
</reference>
<feature type="region of interest" description="Disordered" evidence="1">
    <location>
        <begin position="1"/>
        <end position="76"/>
    </location>
</feature>
<protein>
    <submittedName>
        <fullName evidence="2">Uncharacterized protein</fullName>
    </submittedName>
</protein>
<feature type="compositionally biased region" description="Basic and acidic residues" evidence="1">
    <location>
        <begin position="99"/>
        <end position="108"/>
    </location>
</feature>
<feature type="compositionally biased region" description="Basic and acidic residues" evidence="1">
    <location>
        <begin position="390"/>
        <end position="402"/>
    </location>
</feature>